<protein>
    <submittedName>
        <fullName evidence="5">Shikimate 5-dehydrogenase</fullName>
    </submittedName>
</protein>
<organism evidence="5 6">
    <name type="scientific">Hymenobacter frigidus</name>
    <dbReference type="NCBI Taxonomy" id="1524095"/>
    <lineage>
        <taxon>Bacteria</taxon>
        <taxon>Pseudomonadati</taxon>
        <taxon>Bacteroidota</taxon>
        <taxon>Cytophagia</taxon>
        <taxon>Cytophagales</taxon>
        <taxon>Hymenobacteraceae</taxon>
        <taxon>Hymenobacter</taxon>
    </lineage>
</organism>
<keyword evidence="3" id="KW-0057">Aromatic amino acid biosynthesis</keyword>
<dbReference type="SUPFAM" id="SSF51735">
    <property type="entry name" value="NAD(P)-binding Rossmann-fold domains"/>
    <property type="match status" value="1"/>
</dbReference>
<comment type="caution">
    <text evidence="5">The sequence shown here is derived from an EMBL/GenBank/DDBJ whole genome shotgun (WGS) entry which is preliminary data.</text>
</comment>
<proteinExistence type="predicted"/>
<dbReference type="InterPro" id="IPR013708">
    <property type="entry name" value="Shikimate_DH-bd_N"/>
</dbReference>
<gene>
    <name evidence="5" type="ORF">GCM10011495_38900</name>
</gene>
<dbReference type="InterPro" id="IPR022893">
    <property type="entry name" value="Shikimate_DH_fam"/>
</dbReference>
<evidence type="ECO:0000259" key="4">
    <source>
        <dbReference type="Pfam" id="PF08501"/>
    </source>
</evidence>
<dbReference type="Pfam" id="PF08501">
    <property type="entry name" value="Shikimate_dh_N"/>
    <property type="match status" value="1"/>
</dbReference>
<dbReference type="PANTHER" id="PTHR21089:SF1">
    <property type="entry name" value="BIFUNCTIONAL 3-DEHYDROQUINATE DEHYDRATASE_SHIKIMATE DEHYDROGENASE, CHLOROPLASTIC"/>
    <property type="match status" value="1"/>
</dbReference>
<reference evidence="6" key="1">
    <citation type="journal article" date="2019" name="Int. J. Syst. Evol. Microbiol.">
        <title>The Global Catalogue of Microorganisms (GCM) 10K type strain sequencing project: providing services to taxonomists for standard genome sequencing and annotation.</title>
        <authorList>
            <consortium name="The Broad Institute Genomics Platform"/>
            <consortium name="The Broad Institute Genome Sequencing Center for Infectious Disease"/>
            <person name="Wu L."/>
            <person name="Ma J."/>
        </authorList>
    </citation>
    <scope>NUCLEOTIDE SEQUENCE [LARGE SCALE GENOMIC DNA]</scope>
    <source>
        <strain evidence="6">CGMCC 1.14966</strain>
    </source>
</reference>
<comment type="pathway">
    <text evidence="1">Metabolic intermediate biosynthesis; chorismate biosynthesis; chorismate from D-erythrose 4-phosphate and phosphoenolpyruvate: step 4/7.</text>
</comment>
<evidence type="ECO:0000256" key="2">
    <source>
        <dbReference type="ARBA" id="ARBA00023002"/>
    </source>
</evidence>
<dbReference type="InterPro" id="IPR036291">
    <property type="entry name" value="NAD(P)-bd_dom_sf"/>
</dbReference>
<dbReference type="InterPro" id="IPR046346">
    <property type="entry name" value="Aminoacid_DH-like_N_sf"/>
</dbReference>
<keyword evidence="6" id="KW-1185">Reference proteome</keyword>
<name>A0ABQ2AJY6_9BACT</name>
<dbReference type="EMBL" id="BMGY01000067">
    <property type="protein sequence ID" value="GGH91239.1"/>
    <property type="molecule type" value="Genomic_DNA"/>
</dbReference>
<accession>A0ABQ2AJY6</accession>
<evidence type="ECO:0000256" key="1">
    <source>
        <dbReference type="ARBA" id="ARBA00004871"/>
    </source>
</evidence>
<evidence type="ECO:0000313" key="5">
    <source>
        <dbReference type="EMBL" id="GGH91239.1"/>
    </source>
</evidence>
<evidence type="ECO:0000313" key="6">
    <source>
        <dbReference type="Proteomes" id="UP000637774"/>
    </source>
</evidence>
<dbReference type="Gene3D" id="3.40.50.720">
    <property type="entry name" value="NAD(P)-binding Rossmann-like Domain"/>
    <property type="match status" value="1"/>
</dbReference>
<dbReference type="SUPFAM" id="SSF53223">
    <property type="entry name" value="Aminoacid dehydrogenase-like, N-terminal domain"/>
    <property type="match status" value="1"/>
</dbReference>
<dbReference type="Proteomes" id="UP000637774">
    <property type="component" value="Unassembled WGS sequence"/>
</dbReference>
<keyword evidence="3" id="KW-0028">Amino-acid biosynthesis</keyword>
<sequence>MFRLLTFAPFYMHQFGLIGRTLSHSFSQTYFTQKFDSLGLTEHAYELFELASINELPALLAAHPQLVGLNVTVPYKESVTIYLDELAPSASRVGAVNVIERRPDGSLLGHNTDVVGFRESLRRFFPAGPGSRALVLGNGGAAKAVVVALNDLGIAHWTVSRDPMGWGLTYDELTPQLIAGHQLIINATPLGTHPLTDQCPQLPYEALSAHHYLYDLVYNPSETLFMQRGQTAGAQTKNGFEMLQLQAEAAWDIWNGRA</sequence>
<dbReference type="CDD" id="cd01065">
    <property type="entry name" value="NAD_bind_Shikimate_DH"/>
    <property type="match status" value="1"/>
</dbReference>
<keyword evidence="2" id="KW-0560">Oxidoreductase</keyword>
<dbReference type="Gene3D" id="3.40.50.10860">
    <property type="entry name" value="Leucine Dehydrogenase, chain A, domain 1"/>
    <property type="match status" value="1"/>
</dbReference>
<dbReference type="PANTHER" id="PTHR21089">
    <property type="entry name" value="SHIKIMATE DEHYDROGENASE"/>
    <property type="match status" value="1"/>
</dbReference>
<evidence type="ECO:0000256" key="3">
    <source>
        <dbReference type="ARBA" id="ARBA00023141"/>
    </source>
</evidence>
<feature type="domain" description="Shikimate dehydrogenase substrate binding N-terminal" evidence="4">
    <location>
        <begin position="17"/>
        <end position="99"/>
    </location>
</feature>